<feature type="compositionally biased region" description="Basic and acidic residues" evidence="3">
    <location>
        <begin position="472"/>
        <end position="485"/>
    </location>
</feature>
<dbReference type="SMART" id="SM00715">
    <property type="entry name" value="LA"/>
    <property type="match status" value="1"/>
</dbReference>
<organism evidence="5 6">
    <name type="scientific">Trichoderma aggressivum f. europaeum</name>
    <dbReference type="NCBI Taxonomy" id="173218"/>
    <lineage>
        <taxon>Eukaryota</taxon>
        <taxon>Fungi</taxon>
        <taxon>Dikarya</taxon>
        <taxon>Ascomycota</taxon>
        <taxon>Pezizomycotina</taxon>
        <taxon>Sordariomycetes</taxon>
        <taxon>Hypocreomycetidae</taxon>
        <taxon>Hypocreales</taxon>
        <taxon>Hypocreaceae</taxon>
        <taxon>Trichoderma</taxon>
    </lineage>
</organism>
<dbReference type="InterPro" id="IPR006630">
    <property type="entry name" value="La_HTH"/>
</dbReference>
<proteinExistence type="predicted"/>
<dbReference type="GeneID" id="87920745"/>
<dbReference type="GO" id="GO:0045727">
    <property type="term" value="P:positive regulation of translation"/>
    <property type="evidence" value="ECO:0007669"/>
    <property type="project" value="TreeGrafter"/>
</dbReference>
<dbReference type="SUPFAM" id="SSF46785">
    <property type="entry name" value="Winged helix' DNA-binding domain"/>
    <property type="match status" value="1"/>
</dbReference>
<sequence>MATASAFSYAQAAKGQGTVPSNALPGQPVQDSQPPAAAPKSTADAEHATESNGAVQSADSSANTEKQDAVSNTGSEVEARSEEVQETRREPPRDDESGRLDRPWRRGDKGTRSSSTTTRSVDEQDARRPRKSKKSKAAEKQANEQSATDKDQESEKEVPKVELFEAPIPSVNIWRQRAEAQAKVKPSPVGSAEQTTNGSPKPDVSSKVAENGVPAATQRDSIPNGVKPPRKAVDASRSERNASRGSRVADKDAGSVPPSVADTTAWPTPETAIQEEKKKPAEKSDRPEKDASEDGSQLKPRQKGKWVTMDYVPSVNFETQLPQMRNSKPRGGARNTNGSRATPSHASDKGTAPVASQGKPSENTGSGNSNGSSKDRPRDGANGPNRGAPAPQTKRSSTDMSNAREQRKAANHAGGEKNKDATSNSNVSDFSINTIAAEKGVVEGGTLPYQPHRQFFFWNDVLTLLFKEQGHAVRERTENRNDRPRGAYRGRGGHHPVNTQHQHQHTASSFSASGAMGGRAQGPYSPPLRQGGHGQMFIPSQRGGRGGRNNGGNFHRMSLPNGSARIPQVQTQFGPYEYPIAPMAAMPFQPQPYWDNMLVPVLKSQVEYYFSIENLCKDVYLRARMDSQGFVPLHFIASFKRVRELSADIAMVRAVCEISTELDLAVGEDDIERVRRSQAWESFVLPLEDRDEFARNHGPAHLTFKNRPSQMPPQFNGMPVPYGMASPPAYAAHAEAPFQQLPDDVLIGQGVNGLANGHVNGVSQLSADVPDFAPSGALDGFAKTNGPVAVNGHAEKPLDSTLPNGVHNEQPV</sequence>
<dbReference type="PANTHER" id="PTHR22792">
    <property type="entry name" value="LUPUS LA PROTEIN-RELATED"/>
    <property type="match status" value="1"/>
</dbReference>
<dbReference type="Pfam" id="PF05383">
    <property type="entry name" value="La"/>
    <property type="match status" value="1"/>
</dbReference>
<feature type="region of interest" description="Disordered" evidence="3">
    <location>
        <begin position="1"/>
        <end position="427"/>
    </location>
</feature>
<feature type="compositionally biased region" description="Basic and acidic residues" evidence="3">
    <location>
        <begin position="274"/>
        <end position="292"/>
    </location>
</feature>
<feature type="compositionally biased region" description="Polar residues" evidence="3">
    <location>
        <begin position="50"/>
        <end position="75"/>
    </location>
</feature>
<feature type="region of interest" description="Disordered" evidence="3">
    <location>
        <begin position="472"/>
        <end position="553"/>
    </location>
</feature>
<feature type="region of interest" description="Disordered" evidence="3">
    <location>
        <begin position="788"/>
        <end position="812"/>
    </location>
</feature>
<dbReference type="InterPro" id="IPR045180">
    <property type="entry name" value="La_dom_prot"/>
</dbReference>
<evidence type="ECO:0000313" key="5">
    <source>
        <dbReference type="EMBL" id="KAK4071207.1"/>
    </source>
</evidence>
<feature type="compositionally biased region" description="Basic and acidic residues" evidence="3">
    <location>
        <begin position="231"/>
        <end position="253"/>
    </location>
</feature>
<gene>
    <name evidence="5" type="ORF">Triagg1_6238</name>
</gene>
<dbReference type="Proteomes" id="UP001273209">
    <property type="component" value="Unassembled WGS sequence"/>
</dbReference>
<evidence type="ECO:0000259" key="4">
    <source>
        <dbReference type="PROSITE" id="PS50961"/>
    </source>
</evidence>
<dbReference type="RefSeq" id="XP_062754784.1">
    <property type="nucleotide sequence ID" value="XM_062900841.1"/>
</dbReference>
<dbReference type="PROSITE" id="PS50961">
    <property type="entry name" value="HTH_LA"/>
    <property type="match status" value="1"/>
</dbReference>
<feature type="compositionally biased region" description="Basic and acidic residues" evidence="3">
    <location>
        <begin position="402"/>
        <end position="420"/>
    </location>
</feature>
<feature type="compositionally biased region" description="Low complexity" evidence="3">
    <location>
        <begin position="361"/>
        <end position="372"/>
    </location>
</feature>
<feature type="compositionally biased region" description="Low complexity" evidence="3">
    <location>
        <begin position="1"/>
        <end position="13"/>
    </location>
</feature>
<dbReference type="GO" id="GO:0003723">
    <property type="term" value="F:RNA binding"/>
    <property type="evidence" value="ECO:0007669"/>
    <property type="project" value="UniProtKB-UniRule"/>
</dbReference>
<feature type="compositionally biased region" description="Polar residues" evidence="3">
    <location>
        <begin position="334"/>
        <end position="345"/>
    </location>
</feature>
<evidence type="ECO:0000256" key="1">
    <source>
        <dbReference type="ARBA" id="ARBA00022884"/>
    </source>
</evidence>
<dbReference type="CDD" id="cd07323">
    <property type="entry name" value="LAM"/>
    <property type="match status" value="1"/>
</dbReference>
<comment type="caution">
    <text evidence="5">The sequence shown here is derived from an EMBL/GenBank/DDBJ whole genome shotgun (WGS) entry which is preliminary data.</text>
</comment>
<dbReference type="EMBL" id="JAWRVG010000024">
    <property type="protein sequence ID" value="KAK4071207.1"/>
    <property type="molecule type" value="Genomic_DNA"/>
</dbReference>
<reference evidence="5" key="1">
    <citation type="submission" date="2023-11" db="EMBL/GenBank/DDBJ databases">
        <title>The genome sequences of three competitors of mushroom-forming fungi.</title>
        <authorList>
            <person name="Beijen E."/>
            <person name="Ohm R.A."/>
        </authorList>
    </citation>
    <scope>NUCLEOTIDE SEQUENCE</scope>
    <source>
        <strain evidence="5">CBS 100526</strain>
    </source>
</reference>
<keyword evidence="1 2" id="KW-0694">RNA-binding</keyword>
<dbReference type="InterPro" id="IPR036388">
    <property type="entry name" value="WH-like_DNA-bd_sf"/>
</dbReference>
<evidence type="ECO:0000313" key="6">
    <source>
        <dbReference type="Proteomes" id="UP001273209"/>
    </source>
</evidence>
<name>A0AAE1IBV0_9HYPO</name>
<feature type="compositionally biased region" description="Basic and acidic residues" evidence="3">
    <location>
        <begin position="136"/>
        <end position="163"/>
    </location>
</feature>
<feature type="compositionally biased region" description="Polar residues" evidence="3">
    <location>
        <begin position="316"/>
        <end position="326"/>
    </location>
</feature>
<evidence type="ECO:0000256" key="2">
    <source>
        <dbReference type="PROSITE-ProRule" id="PRU00332"/>
    </source>
</evidence>
<feature type="compositionally biased region" description="Basic and acidic residues" evidence="3">
    <location>
        <begin position="77"/>
        <end position="111"/>
    </location>
</feature>
<feature type="domain" description="HTH La-type RNA-binding" evidence="4">
    <location>
        <begin position="592"/>
        <end position="683"/>
    </location>
</feature>
<protein>
    <recommendedName>
        <fullName evidence="4">HTH La-type RNA-binding domain-containing protein</fullName>
    </recommendedName>
</protein>
<dbReference type="PANTHER" id="PTHR22792:SF132">
    <property type="entry name" value="LA-RELATED PROTEIN 1"/>
    <property type="match status" value="1"/>
</dbReference>
<keyword evidence="6" id="KW-1185">Reference proteome</keyword>
<dbReference type="GO" id="GO:0010494">
    <property type="term" value="C:cytoplasmic stress granule"/>
    <property type="evidence" value="ECO:0007669"/>
    <property type="project" value="TreeGrafter"/>
</dbReference>
<dbReference type="AlphaFoldDB" id="A0AAE1IBV0"/>
<dbReference type="GO" id="GO:0005829">
    <property type="term" value="C:cytosol"/>
    <property type="evidence" value="ECO:0007669"/>
    <property type="project" value="TreeGrafter"/>
</dbReference>
<accession>A0AAE1IBV0</accession>
<dbReference type="Gene3D" id="1.10.10.10">
    <property type="entry name" value="Winged helix-like DNA-binding domain superfamily/Winged helix DNA-binding domain"/>
    <property type="match status" value="1"/>
</dbReference>
<evidence type="ECO:0000256" key="3">
    <source>
        <dbReference type="SAM" id="MobiDB-lite"/>
    </source>
</evidence>
<dbReference type="InterPro" id="IPR036390">
    <property type="entry name" value="WH_DNA-bd_sf"/>
</dbReference>